<keyword evidence="3" id="KW-1133">Transmembrane helix</keyword>
<evidence type="ECO:0000256" key="1">
    <source>
        <dbReference type="ARBA" id="ARBA00022737"/>
    </source>
</evidence>
<protein>
    <recommendedName>
        <fullName evidence="4">SMP-30/Gluconolactonase/LRE-like region domain-containing protein</fullName>
    </recommendedName>
</protein>
<comment type="caution">
    <text evidence="5">The sequence shown here is derived from an EMBL/GenBank/DDBJ whole genome shotgun (WGS) entry which is preliminary data.</text>
</comment>
<dbReference type="Proteomes" id="UP001642540">
    <property type="component" value="Unassembled WGS sequence"/>
</dbReference>
<keyword evidence="6" id="KW-1185">Reference proteome</keyword>
<evidence type="ECO:0000313" key="5">
    <source>
        <dbReference type="EMBL" id="CAL8070341.1"/>
    </source>
</evidence>
<keyword evidence="1" id="KW-0677">Repeat</keyword>
<proteinExistence type="predicted"/>
<feature type="transmembrane region" description="Helical" evidence="3">
    <location>
        <begin position="53"/>
        <end position="73"/>
    </location>
</feature>
<evidence type="ECO:0000256" key="2">
    <source>
        <dbReference type="PROSITE-ProRule" id="PRU00504"/>
    </source>
</evidence>
<feature type="domain" description="SMP-30/Gluconolactonase/LRE-like region" evidence="4">
    <location>
        <begin position="444"/>
        <end position="673"/>
    </location>
</feature>
<keyword evidence="3" id="KW-0472">Membrane</keyword>
<evidence type="ECO:0000313" key="6">
    <source>
        <dbReference type="Proteomes" id="UP001642540"/>
    </source>
</evidence>
<dbReference type="Gene3D" id="2.120.10.30">
    <property type="entry name" value="TolB, C-terminal domain"/>
    <property type="match status" value="1"/>
</dbReference>
<feature type="repeat" description="NHL" evidence="2">
    <location>
        <begin position="489"/>
        <end position="519"/>
    </location>
</feature>
<evidence type="ECO:0000256" key="3">
    <source>
        <dbReference type="SAM" id="Phobius"/>
    </source>
</evidence>
<reference evidence="5 6" key="1">
    <citation type="submission" date="2024-08" db="EMBL/GenBank/DDBJ databases">
        <authorList>
            <person name="Cucini C."/>
            <person name="Frati F."/>
        </authorList>
    </citation>
    <scope>NUCLEOTIDE SEQUENCE [LARGE SCALE GENOMIC DNA]</scope>
</reference>
<dbReference type="InterPro" id="IPR013658">
    <property type="entry name" value="SGL"/>
</dbReference>
<dbReference type="InterPro" id="IPR001258">
    <property type="entry name" value="NHL_repeat"/>
</dbReference>
<dbReference type="PANTHER" id="PTHR24104:SF48">
    <property type="entry name" value="PROTEIN WECH"/>
    <property type="match status" value="1"/>
</dbReference>
<evidence type="ECO:0000259" key="4">
    <source>
        <dbReference type="Pfam" id="PF08450"/>
    </source>
</evidence>
<dbReference type="EMBL" id="CAXLJM020000004">
    <property type="protein sequence ID" value="CAL8070341.1"/>
    <property type="molecule type" value="Genomic_DNA"/>
</dbReference>
<organism evidence="5 6">
    <name type="scientific">Orchesella dallaii</name>
    <dbReference type="NCBI Taxonomy" id="48710"/>
    <lineage>
        <taxon>Eukaryota</taxon>
        <taxon>Metazoa</taxon>
        <taxon>Ecdysozoa</taxon>
        <taxon>Arthropoda</taxon>
        <taxon>Hexapoda</taxon>
        <taxon>Collembola</taxon>
        <taxon>Entomobryomorpha</taxon>
        <taxon>Entomobryoidea</taxon>
        <taxon>Orchesellidae</taxon>
        <taxon>Orchesellinae</taxon>
        <taxon>Orchesella</taxon>
    </lineage>
</organism>
<dbReference type="InterPro" id="IPR050952">
    <property type="entry name" value="TRIM-NHL_E3_ligases"/>
</dbReference>
<keyword evidence="3" id="KW-0812">Transmembrane</keyword>
<gene>
    <name evidence="5" type="ORF">ODALV1_LOCUS1192</name>
</gene>
<dbReference type="PROSITE" id="PS51125">
    <property type="entry name" value="NHL"/>
    <property type="match status" value="2"/>
</dbReference>
<dbReference type="PANTHER" id="PTHR24104">
    <property type="entry name" value="E3 UBIQUITIN-PROTEIN LIGASE NHLRC1-RELATED"/>
    <property type="match status" value="1"/>
</dbReference>
<name>A0ABP1PMQ4_9HEXA</name>
<sequence>MLSKLCAANINFNKTSLNHEAARKVLTVSNSIQIATRKVPFAGSTHSAMDNEYYRVIVTLAFTTFRYIGGAFLMYMSGRWALLMWILVEIILSDIVFGRTCSTECNSLALDNPSPVQYYGLNRFFLGHRMAGQSPLFRDVVLGAAASATPSQKIAIPSTIQEQAVDTDESPGDIFSFTSWSDPFKVLSQHSDRTPLIVIPEPDWTFKIENLVMEAANWSPSHSANSSTATTESSLGIWEGFYTNSDTFGNWNPWQSKDFLSEAIVEKQNAFNLNLSSQTLNGSLGWLSTYRQPNSIRTSTLQLRITPKHTVNVCNHTIQFEVVVKNIPDQFSVSCGMLAARALGPTGEQFHCTIRKDGDANTFVGCFFAGKETGFYVVQAQMLVPKWFQGNVQNLKDGAIKDSTNVIVSKNYLRDSVHSYSLKCIYDLLSNPVGQKKQHSKLWGLTCDTQTNYIYYSDRDAHLIHCMDPEGRHISSFGLATRTGMLNARRPTGLAFDHVHRRLVVADKDNHRISFFTPEGQFVNSLGNFGNQNGEFNYPWDVAVSPLNGNIAVTDSKNKRVQLFGQFGDFRGKYSTLENNSSNVKPELDHPRGCSFDALGRHLYVTDYNFKNVLEFTSDISFCRKLLSNSESKLRRPQGVVVDDYDNVLVADSSNNCVRIIAHEGSLVSSINAMADNNLVFPVNLTTLAGGQLMVLDGERKLHLV</sequence>
<dbReference type="Pfam" id="PF08450">
    <property type="entry name" value="SGL"/>
    <property type="match status" value="1"/>
</dbReference>
<accession>A0ABP1PMQ4</accession>
<dbReference type="InterPro" id="IPR011042">
    <property type="entry name" value="6-blade_b-propeller_TolB-like"/>
</dbReference>
<dbReference type="SUPFAM" id="SSF63825">
    <property type="entry name" value="YWTD domain"/>
    <property type="match status" value="1"/>
</dbReference>
<feature type="repeat" description="NHL" evidence="2">
    <location>
        <begin position="523"/>
        <end position="567"/>
    </location>
</feature>